<gene>
    <name evidence="5" type="ORF">KOW79_003100</name>
</gene>
<feature type="compositionally biased region" description="Basic and acidic residues" evidence="2">
    <location>
        <begin position="843"/>
        <end position="860"/>
    </location>
</feature>
<dbReference type="InterPro" id="IPR000863">
    <property type="entry name" value="Sulfotransferase_dom"/>
</dbReference>
<feature type="chain" id="PRO_5039656505" description="Sulfotransferase domain-containing protein" evidence="3">
    <location>
        <begin position="23"/>
        <end position="911"/>
    </location>
</feature>
<feature type="domain" description="Sulfotransferase" evidence="4">
    <location>
        <begin position="71"/>
        <end position="385"/>
    </location>
</feature>
<comment type="caution">
    <text evidence="5">The sequence shown here is derived from an EMBL/GenBank/DDBJ whole genome shotgun (WGS) entry which is preliminary data.</text>
</comment>
<reference evidence="5 6" key="1">
    <citation type="submission" date="2021-06" db="EMBL/GenBank/DDBJ databases">
        <title>Chromosome-level genome assembly of the red-tail catfish (Hemibagrus wyckioides).</title>
        <authorList>
            <person name="Shao F."/>
        </authorList>
    </citation>
    <scope>NUCLEOTIDE SEQUENCE [LARGE SCALE GENOMIC DNA]</scope>
    <source>
        <strain evidence="5">EC202008001</strain>
        <tissue evidence="5">Blood</tissue>
    </source>
</reference>
<evidence type="ECO:0000256" key="1">
    <source>
        <dbReference type="SAM" id="Coils"/>
    </source>
</evidence>
<dbReference type="GO" id="GO:0006044">
    <property type="term" value="P:N-acetylglucosamine metabolic process"/>
    <property type="evidence" value="ECO:0007669"/>
    <property type="project" value="TreeGrafter"/>
</dbReference>
<dbReference type="OrthoDB" id="8986178at2759"/>
<sequence length="911" mass="106591">MQCSWKAVILLALASIAIQYTAIRTFTSKSFQLCPVPIQQNCSLSGQEADSLFERGCDEYTYFSFNTSRKTHILVLATTRSGSSFVGQLLNQHSDIFYLFEPLYHVQTALIPRLSHSRNAADRRVMLGASRDLLRSLYGCDLHFLENYIKPPPTNHTTDKLFRRGASRALCSQPVCDAFGPAETNVEEGDCVKKCATLNMTLAAESCRDKRHVAIKIVRVPEIGDLRALVEDPRLNLKVIQLVRDPRGILASRIETFRDTYRLWRIWRATGRKPYNLDLTQLTVVCEDFLSSVSTGLSHPYWLKGKYMLVRYEDLARNPLQKTKDIYDYLGLSMDKNVVDWIHANTRGSNELLTKHKYGTVRDSAANAESWRLKLSFDMEELETKVNEMEECKLTEEKKKKAGEALVNKVAKLDAVLASELNDWKQDMDKTNTRLQQNITELQASLKLSSEREQQEQKKEKIGEKTTVLLQNITRLDTSLNLLEEREKTKELERESMLRDREQLQKSFGQLEDTLATVRQQQEQEKEETNENTTAVLQTITRLEANLNLFEEWEKNKVLQRENLLRDREQLQKRVVQLEATLASEREHQEQEKEKIKQDMEERITVLLQNITWLDTSMNLLKEREKTKVLQRESLLRDRKQLEKHVDQLEATLASEREQQEQEKEKIKQDMEERTAALLQTITEHQNSLSLCEEREKNAELERESLMRDREQLEATLASEREQLKQEKEKTTYILQTFSSWEAIVAQLEEQQKTKALQRESLLRDRELLQKRVDQLEAMLASEREQQEQEKEKLLQNITRLDTSLNLLEEREKTKELERESLLRDREQLQKRKSFGQLEDTLASEREQQEQGKEETEEKTTALLQTITRLEDSIKLFEEREKTNVLERESFLRDQEKLEKRVDNLEAIFLL</sequence>
<evidence type="ECO:0000256" key="2">
    <source>
        <dbReference type="SAM" id="MobiDB-lite"/>
    </source>
</evidence>
<dbReference type="EMBL" id="JAHKSW010000004">
    <property type="protein sequence ID" value="KAG7332965.1"/>
    <property type="molecule type" value="Genomic_DNA"/>
</dbReference>
<evidence type="ECO:0000259" key="4">
    <source>
        <dbReference type="Pfam" id="PF00685"/>
    </source>
</evidence>
<dbReference type="GO" id="GO:0045130">
    <property type="term" value="F:keratan sulfotransferase activity"/>
    <property type="evidence" value="ECO:0007669"/>
    <property type="project" value="TreeGrafter"/>
</dbReference>
<protein>
    <recommendedName>
        <fullName evidence="4">Sulfotransferase domain-containing protein</fullName>
    </recommendedName>
</protein>
<dbReference type="GO" id="GO:0001517">
    <property type="term" value="F:N-acetylglucosamine 6-O-sulfotransferase activity"/>
    <property type="evidence" value="ECO:0007669"/>
    <property type="project" value="TreeGrafter"/>
</dbReference>
<dbReference type="InterPro" id="IPR051135">
    <property type="entry name" value="Gal/GlcNAc/GalNAc_ST"/>
</dbReference>
<evidence type="ECO:0000256" key="3">
    <source>
        <dbReference type="SAM" id="SignalP"/>
    </source>
</evidence>
<feature type="coiled-coil region" evidence="1">
    <location>
        <begin position="632"/>
        <end position="730"/>
    </location>
</feature>
<evidence type="ECO:0000313" key="5">
    <source>
        <dbReference type="EMBL" id="KAG7332965.1"/>
    </source>
</evidence>
<dbReference type="PANTHER" id="PTHR10704">
    <property type="entry name" value="CARBOHYDRATE SULFOTRANSFERASE"/>
    <property type="match status" value="1"/>
</dbReference>
<dbReference type="PANTHER" id="PTHR10704:SF36">
    <property type="entry name" value="CARBOHYDRATE SULFOTRANSFERASE 1"/>
    <property type="match status" value="1"/>
</dbReference>
<dbReference type="Proteomes" id="UP000824219">
    <property type="component" value="Linkage Group LG04"/>
</dbReference>
<dbReference type="GO" id="GO:0042339">
    <property type="term" value="P:keratan sulfate proteoglycan metabolic process"/>
    <property type="evidence" value="ECO:0007669"/>
    <property type="project" value="TreeGrafter"/>
</dbReference>
<feature type="region of interest" description="Disordered" evidence="2">
    <location>
        <begin position="840"/>
        <end position="860"/>
    </location>
</feature>
<feature type="coiled-coil region" evidence="1">
    <location>
        <begin position="501"/>
        <end position="599"/>
    </location>
</feature>
<dbReference type="Pfam" id="PF00685">
    <property type="entry name" value="Sulfotransfer_1"/>
    <property type="match status" value="1"/>
</dbReference>
<evidence type="ECO:0000313" key="6">
    <source>
        <dbReference type="Proteomes" id="UP000824219"/>
    </source>
</evidence>
<keyword evidence="3" id="KW-0732">Signal</keyword>
<accession>A0A9D3P1I5</accession>
<organism evidence="5 6">
    <name type="scientific">Hemibagrus wyckioides</name>
    <dbReference type="NCBI Taxonomy" id="337641"/>
    <lineage>
        <taxon>Eukaryota</taxon>
        <taxon>Metazoa</taxon>
        <taxon>Chordata</taxon>
        <taxon>Craniata</taxon>
        <taxon>Vertebrata</taxon>
        <taxon>Euteleostomi</taxon>
        <taxon>Actinopterygii</taxon>
        <taxon>Neopterygii</taxon>
        <taxon>Teleostei</taxon>
        <taxon>Ostariophysi</taxon>
        <taxon>Siluriformes</taxon>
        <taxon>Bagridae</taxon>
        <taxon>Hemibagrus</taxon>
    </lineage>
</organism>
<feature type="signal peptide" evidence="3">
    <location>
        <begin position="1"/>
        <end position="22"/>
    </location>
</feature>
<name>A0A9D3P1I5_9TELE</name>
<dbReference type="InterPro" id="IPR027417">
    <property type="entry name" value="P-loop_NTPase"/>
</dbReference>
<dbReference type="GO" id="GO:0006790">
    <property type="term" value="P:sulfur compound metabolic process"/>
    <property type="evidence" value="ECO:0007669"/>
    <property type="project" value="TreeGrafter"/>
</dbReference>
<dbReference type="SUPFAM" id="SSF52540">
    <property type="entry name" value="P-loop containing nucleoside triphosphate hydrolases"/>
    <property type="match status" value="1"/>
</dbReference>
<feature type="coiled-coil region" evidence="1">
    <location>
        <begin position="425"/>
        <end position="452"/>
    </location>
</feature>
<dbReference type="AlphaFoldDB" id="A0A9D3P1I5"/>
<proteinExistence type="predicted"/>
<keyword evidence="1" id="KW-0175">Coiled coil</keyword>
<dbReference type="Gene3D" id="3.40.50.300">
    <property type="entry name" value="P-loop containing nucleotide triphosphate hydrolases"/>
    <property type="match status" value="1"/>
</dbReference>
<keyword evidence="6" id="KW-1185">Reference proteome</keyword>